<sequence length="69" mass="7363">MVASVTKYNNSGAASVKLTPVYSADPASENKAFWDATPNGSIELHIQNPAAAERFVPGQGYYVDFTPAE</sequence>
<dbReference type="Proteomes" id="UP000245368">
    <property type="component" value="Chromosome"/>
</dbReference>
<keyword evidence="2" id="KW-1185">Reference proteome</keyword>
<dbReference type="EMBL" id="CP029494">
    <property type="protein sequence ID" value="AWN24422.1"/>
    <property type="molecule type" value="Genomic_DNA"/>
</dbReference>
<gene>
    <name evidence="1" type="ORF">DKM44_02395</name>
</gene>
<dbReference type="KEGG" id="dez:DKM44_02395"/>
<protein>
    <submittedName>
        <fullName evidence="1">Uncharacterized protein</fullName>
    </submittedName>
</protein>
<organism evidence="1 2">
    <name type="scientific">Deinococcus irradiatisoli</name>
    <dbReference type="NCBI Taxonomy" id="2202254"/>
    <lineage>
        <taxon>Bacteria</taxon>
        <taxon>Thermotogati</taxon>
        <taxon>Deinococcota</taxon>
        <taxon>Deinococci</taxon>
        <taxon>Deinococcales</taxon>
        <taxon>Deinococcaceae</taxon>
        <taxon>Deinococcus</taxon>
    </lineage>
</organism>
<dbReference type="OrthoDB" id="488704at2"/>
<dbReference type="AlphaFoldDB" id="A0A2Z3JHE0"/>
<reference evidence="1 2" key="1">
    <citation type="submission" date="2018-05" db="EMBL/GenBank/DDBJ databases">
        <title>Complete Genome Sequence of Deinococcus sp. strain 17bor-2.</title>
        <authorList>
            <person name="Srinivasan S."/>
        </authorList>
    </citation>
    <scope>NUCLEOTIDE SEQUENCE [LARGE SCALE GENOMIC DNA]</scope>
    <source>
        <strain evidence="1 2">17bor-2</strain>
    </source>
</reference>
<accession>A0A2Z3JHE0</accession>
<proteinExistence type="predicted"/>
<evidence type="ECO:0000313" key="1">
    <source>
        <dbReference type="EMBL" id="AWN24422.1"/>
    </source>
</evidence>
<name>A0A2Z3JHE0_9DEIO</name>
<evidence type="ECO:0000313" key="2">
    <source>
        <dbReference type="Proteomes" id="UP000245368"/>
    </source>
</evidence>